<dbReference type="SMART" id="SM00184">
    <property type="entry name" value="RING"/>
    <property type="match status" value="1"/>
</dbReference>
<dbReference type="EMBL" id="JABWDY010037951">
    <property type="protein sequence ID" value="KAF5180041.1"/>
    <property type="molecule type" value="Genomic_DNA"/>
</dbReference>
<dbReference type="EC" id="2.3.2.27" evidence="2"/>
<feature type="region of interest" description="Disordered" evidence="9">
    <location>
        <begin position="222"/>
        <end position="243"/>
    </location>
</feature>
<sequence length="421" mass="47070">MNQSSPSRPDSVEEKRQCISGGNEEDRKAVAECSQGEKCESSHRKSYEGVSDESYDRCLKWNNELGSLDPADGMFKFDYTSSHGGSFYVAAQHVEVPRTSLHQGNSNLLPLSIPEQISHPIESSQRHTSNDVNSTSTCLISRRVSQVSEALARNMNRLGRSQVSHFRLPNIYGHAGGIGSSSQVSYNLIPSQPFFSSVIRHWISRGIYDVIRSSSIVLGNASNSGGRAPQLGQASSSLSLDENGSRTEVDRLRQNYEQSLLFVHMLDSGSIEGSFSLSITARNRRQREQGIILLGQSPLFNIVDQHDHYRDMRLDVENMSYEELLDLEDRIGNVSTGLSNGTINELLQRRTYFLLSEENVSKESCTICQEDYSEEDELGTLNCGHEFHHTCIKQWLRRKNICPVCKSTGLTTLDPTVVRNV</sequence>
<name>A0A7J6V5Q2_THATH</name>
<keyword evidence="7" id="KW-0862">Zinc</keyword>
<comment type="catalytic activity">
    <reaction evidence="1">
        <text>S-ubiquitinyl-[E2 ubiquitin-conjugating enzyme]-L-cysteine + [acceptor protein]-L-lysine = [E2 ubiquitin-conjugating enzyme]-L-cysteine + N(6)-ubiquitinyl-[acceptor protein]-L-lysine.</text>
        <dbReference type="EC" id="2.3.2.27"/>
    </reaction>
</comment>
<gene>
    <name evidence="11" type="ORF">FRX31_030370</name>
</gene>
<reference evidence="11 12" key="1">
    <citation type="submission" date="2020-06" db="EMBL/GenBank/DDBJ databases">
        <title>Transcriptomic and genomic resources for Thalictrum thalictroides and T. hernandezii: Facilitating candidate gene discovery in an emerging model plant lineage.</title>
        <authorList>
            <person name="Arias T."/>
            <person name="Riano-Pachon D.M."/>
            <person name="Di Stilio V.S."/>
        </authorList>
    </citation>
    <scope>NUCLEOTIDE SEQUENCE [LARGE SCALE GENOMIC DNA]</scope>
    <source>
        <strain evidence="12">cv. WT478/WT964</strain>
        <tissue evidence="11">Leaves</tissue>
    </source>
</reference>
<dbReference type="PROSITE" id="PS50089">
    <property type="entry name" value="ZF_RING_2"/>
    <property type="match status" value="1"/>
</dbReference>
<dbReference type="PANTHER" id="PTHR22937">
    <property type="entry name" value="E3 UBIQUITIN-PROTEIN LIGASE RNF165"/>
    <property type="match status" value="1"/>
</dbReference>
<evidence type="ECO:0000256" key="1">
    <source>
        <dbReference type="ARBA" id="ARBA00000900"/>
    </source>
</evidence>
<dbReference type="Pfam" id="PF13639">
    <property type="entry name" value="zf-RING_2"/>
    <property type="match status" value="1"/>
</dbReference>
<evidence type="ECO:0000256" key="5">
    <source>
        <dbReference type="ARBA" id="ARBA00022771"/>
    </source>
</evidence>
<dbReference type="OrthoDB" id="8062037at2759"/>
<dbReference type="InterPro" id="IPR045191">
    <property type="entry name" value="MBR1/2-like"/>
</dbReference>
<keyword evidence="4" id="KW-0479">Metal-binding</keyword>
<feature type="compositionally biased region" description="Basic and acidic residues" evidence="9">
    <location>
        <begin position="24"/>
        <end position="46"/>
    </location>
</feature>
<evidence type="ECO:0000259" key="10">
    <source>
        <dbReference type="PROSITE" id="PS50089"/>
    </source>
</evidence>
<dbReference type="AlphaFoldDB" id="A0A7J6V5Q2"/>
<evidence type="ECO:0000256" key="3">
    <source>
        <dbReference type="ARBA" id="ARBA00022679"/>
    </source>
</evidence>
<evidence type="ECO:0000256" key="6">
    <source>
        <dbReference type="ARBA" id="ARBA00022786"/>
    </source>
</evidence>
<evidence type="ECO:0000256" key="9">
    <source>
        <dbReference type="SAM" id="MobiDB-lite"/>
    </source>
</evidence>
<keyword evidence="12" id="KW-1185">Reference proteome</keyword>
<accession>A0A7J6V5Q2</accession>
<dbReference type="GO" id="GO:0061630">
    <property type="term" value="F:ubiquitin protein ligase activity"/>
    <property type="evidence" value="ECO:0007669"/>
    <property type="project" value="UniProtKB-EC"/>
</dbReference>
<keyword evidence="6" id="KW-0833">Ubl conjugation pathway</keyword>
<dbReference type="PANTHER" id="PTHR22937:SF208">
    <property type="entry name" value="RING-TYPE E3 UBIQUITIN TRANSFERASE"/>
    <property type="match status" value="1"/>
</dbReference>
<dbReference type="Gene3D" id="3.30.40.10">
    <property type="entry name" value="Zinc/RING finger domain, C3HC4 (zinc finger)"/>
    <property type="match status" value="1"/>
</dbReference>
<proteinExistence type="predicted"/>
<feature type="region of interest" description="Disordered" evidence="9">
    <location>
        <begin position="1"/>
        <end position="46"/>
    </location>
</feature>
<organism evidence="11 12">
    <name type="scientific">Thalictrum thalictroides</name>
    <name type="common">Rue-anemone</name>
    <name type="synonym">Anemone thalictroides</name>
    <dbReference type="NCBI Taxonomy" id="46969"/>
    <lineage>
        <taxon>Eukaryota</taxon>
        <taxon>Viridiplantae</taxon>
        <taxon>Streptophyta</taxon>
        <taxon>Embryophyta</taxon>
        <taxon>Tracheophyta</taxon>
        <taxon>Spermatophyta</taxon>
        <taxon>Magnoliopsida</taxon>
        <taxon>Ranunculales</taxon>
        <taxon>Ranunculaceae</taxon>
        <taxon>Thalictroideae</taxon>
        <taxon>Thalictrum</taxon>
    </lineage>
</organism>
<feature type="compositionally biased region" description="Polar residues" evidence="9">
    <location>
        <begin position="232"/>
        <end position="242"/>
    </location>
</feature>
<dbReference type="Proteomes" id="UP000554482">
    <property type="component" value="Unassembled WGS sequence"/>
</dbReference>
<dbReference type="InterPro" id="IPR001841">
    <property type="entry name" value="Znf_RING"/>
</dbReference>
<protein>
    <recommendedName>
        <fullName evidence="2">RING-type E3 ubiquitin transferase</fullName>
        <ecNumber evidence="2">2.3.2.27</ecNumber>
    </recommendedName>
</protein>
<dbReference type="SUPFAM" id="SSF57850">
    <property type="entry name" value="RING/U-box"/>
    <property type="match status" value="1"/>
</dbReference>
<comment type="caution">
    <text evidence="11">The sequence shown here is derived from an EMBL/GenBank/DDBJ whole genome shotgun (WGS) entry which is preliminary data.</text>
</comment>
<dbReference type="GO" id="GO:0008270">
    <property type="term" value="F:zinc ion binding"/>
    <property type="evidence" value="ECO:0007669"/>
    <property type="project" value="UniProtKB-KW"/>
</dbReference>
<evidence type="ECO:0000256" key="4">
    <source>
        <dbReference type="ARBA" id="ARBA00022723"/>
    </source>
</evidence>
<keyword evidence="3" id="KW-0808">Transferase</keyword>
<keyword evidence="5 8" id="KW-0863">Zinc-finger</keyword>
<evidence type="ECO:0000256" key="7">
    <source>
        <dbReference type="ARBA" id="ARBA00022833"/>
    </source>
</evidence>
<evidence type="ECO:0000256" key="8">
    <source>
        <dbReference type="PROSITE-ProRule" id="PRU00175"/>
    </source>
</evidence>
<evidence type="ECO:0000313" key="11">
    <source>
        <dbReference type="EMBL" id="KAF5180041.1"/>
    </source>
</evidence>
<feature type="domain" description="RING-type" evidence="10">
    <location>
        <begin position="365"/>
        <end position="406"/>
    </location>
</feature>
<evidence type="ECO:0000313" key="12">
    <source>
        <dbReference type="Proteomes" id="UP000554482"/>
    </source>
</evidence>
<evidence type="ECO:0000256" key="2">
    <source>
        <dbReference type="ARBA" id="ARBA00012483"/>
    </source>
</evidence>
<dbReference type="InterPro" id="IPR013083">
    <property type="entry name" value="Znf_RING/FYVE/PHD"/>
</dbReference>